<dbReference type="GO" id="GO:0044571">
    <property type="term" value="P:[2Fe-2S] cluster assembly"/>
    <property type="evidence" value="ECO:0007669"/>
    <property type="project" value="UniProtKB-UniRule"/>
</dbReference>
<evidence type="ECO:0000256" key="4">
    <source>
        <dbReference type="ARBA" id="ARBA00022679"/>
    </source>
</evidence>
<feature type="active site" description="Cysteine persulfide intermediate" evidence="10">
    <location>
        <position position="329"/>
    </location>
</feature>
<dbReference type="PIRSF" id="PIRSF005572">
    <property type="entry name" value="NifS"/>
    <property type="match status" value="1"/>
</dbReference>
<dbReference type="GO" id="GO:0031071">
    <property type="term" value="F:cysteine desulfurase activity"/>
    <property type="evidence" value="ECO:0007669"/>
    <property type="project" value="UniProtKB-UniRule"/>
</dbReference>
<evidence type="ECO:0000256" key="7">
    <source>
        <dbReference type="ARBA" id="ARBA00023004"/>
    </source>
</evidence>
<evidence type="ECO:0000256" key="1">
    <source>
        <dbReference type="ARBA" id="ARBA00001933"/>
    </source>
</evidence>
<dbReference type="InterPro" id="IPR016454">
    <property type="entry name" value="Cysteine_dSase"/>
</dbReference>
<comment type="subunit">
    <text evidence="10">Homodimer. Forms a heterotetramer with IscU, interacts with other sulfur acceptors.</text>
</comment>
<evidence type="ECO:0000259" key="12">
    <source>
        <dbReference type="Pfam" id="PF00266"/>
    </source>
</evidence>
<evidence type="ECO:0000256" key="10">
    <source>
        <dbReference type="HAMAP-Rule" id="MF_00331"/>
    </source>
</evidence>
<comment type="pathway">
    <text evidence="10">Cofactor biosynthesis; iron-sulfur cluster biosynthesis.</text>
</comment>
<feature type="binding site" description="via persulfide group" evidence="10">
    <location>
        <position position="329"/>
    </location>
    <ligand>
        <name>[2Fe-2S] cluster</name>
        <dbReference type="ChEBI" id="CHEBI:190135"/>
        <note>ligand shared with IscU</note>
    </ligand>
</feature>
<dbReference type="EC" id="2.8.1.7" evidence="10"/>
<feature type="binding site" evidence="10">
    <location>
        <begin position="73"/>
        <end position="74"/>
    </location>
    <ligand>
        <name>pyridoxal 5'-phosphate</name>
        <dbReference type="ChEBI" id="CHEBI:597326"/>
    </ligand>
</feature>
<evidence type="ECO:0000256" key="5">
    <source>
        <dbReference type="ARBA" id="ARBA00022723"/>
    </source>
</evidence>
<dbReference type="PROSITE" id="PS00595">
    <property type="entry name" value="AA_TRANSFER_CLASS_5"/>
    <property type="match status" value="1"/>
</dbReference>
<dbReference type="SUPFAM" id="SSF53383">
    <property type="entry name" value="PLP-dependent transferases"/>
    <property type="match status" value="1"/>
</dbReference>
<dbReference type="Gene3D" id="3.40.640.10">
    <property type="entry name" value="Type I PLP-dependent aspartate aminotransferase-like (Major domain)"/>
    <property type="match status" value="1"/>
</dbReference>
<dbReference type="GO" id="GO:0051537">
    <property type="term" value="F:2 iron, 2 sulfur cluster binding"/>
    <property type="evidence" value="ECO:0007669"/>
    <property type="project" value="UniProtKB-UniRule"/>
</dbReference>
<name>A0A9D2MNM3_9FIRM</name>
<keyword evidence="6 10" id="KW-0663">Pyridoxal phosphate</keyword>
<evidence type="ECO:0000313" key="14">
    <source>
        <dbReference type="Proteomes" id="UP000823921"/>
    </source>
</evidence>
<dbReference type="PANTHER" id="PTHR11601:SF34">
    <property type="entry name" value="CYSTEINE DESULFURASE"/>
    <property type="match status" value="1"/>
</dbReference>
<feature type="domain" description="Aminotransferase class V" evidence="12">
    <location>
        <begin position="6"/>
        <end position="369"/>
    </location>
</feature>
<proteinExistence type="inferred from homology"/>
<dbReference type="InterPro" id="IPR015422">
    <property type="entry name" value="PyrdxlP-dep_Trfase_small"/>
</dbReference>
<dbReference type="NCBIfam" id="NF002806">
    <property type="entry name" value="PRK02948.1"/>
    <property type="match status" value="1"/>
</dbReference>
<gene>
    <name evidence="13" type="primary">nifS</name>
    <name evidence="10" type="synonym">iscS</name>
    <name evidence="13" type="ORF">H9712_09540</name>
</gene>
<comment type="caution">
    <text evidence="13">The sequence shown here is derived from an EMBL/GenBank/DDBJ whole genome shotgun (WGS) entry which is preliminary data.</text>
</comment>
<evidence type="ECO:0000256" key="8">
    <source>
        <dbReference type="ARBA" id="ARBA00023014"/>
    </source>
</evidence>
<dbReference type="GO" id="GO:0006520">
    <property type="term" value="P:amino acid metabolic process"/>
    <property type="evidence" value="ECO:0007669"/>
    <property type="project" value="InterPro"/>
</dbReference>
<dbReference type="NCBIfam" id="TIGR03402">
    <property type="entry name" value="FeS_nifS"/>
    <property type="match status" value="1"/>
</dbReference>
<comment type="subcellular location">
    <subcellularLocation>
        <location evidence="10">Cytoplasm</location>
    </subcellularLocation>
</comment>
<organism evidence="13 14">
    <name type="scientific">Candidatus Flavonifractor intestinigallinarum</name>
    <dbReference type="NCBI Taxonomy" id="2838586"/>
    <lineage>
        <taxon>Bacteria</taxon>
        <taxon>Bacillati</taxon>
        <taxon>Bacillota</taxon>
        <taxon>Clostridia</taxon>
        <taxon>Eubacteriales</taxon>
        <taxon>Oscillospiraceae</taxon>
        <taxon>Flavonifractor</taxon>
    </lineage>
</organism>
<comment type="function">
    <text evidence="10">Master enzyme that delivers sulfur to a number of partners involved in Fe-S cluster assembly, tRNA modification or cofactor biosynthesis. Catalyzes the removal of elemental sulfur atoms from cysteine to produce alanine. Functions as a sulfur delivery protein for Fe-S cluster synthesis onto IscU, an Fe-S scaffold assembly protein, as well as other S acceptor proteins.</text>
</comment>
<feature type="binding site" evidence="10">
    <location>
        <position position="242"/>
    </location>
    <ligand>
        <name>pyridoxal 5'-phosphate</name>
        <dbReference type="ChEBI" id="CHEBI:597326"/>
    </ligand>
</feature>
<keyword evidence="3 10" id="KW-0963">Cytoplasm</keyword>
<dbReference type="Proteomes" id="UP000823921">
    <property type="component" value="Unassembled WGS sequence"/>
</dbReference>
<dbReference type="HAMAP" id="MF_00331">
    <property type="entry name" value="Cys_desulf_IscS"/>
    <property type="match status" value="1"/>
</dbReference>
<comment type="catalytic activity">
    <reaction evidence="9 10">
        <text>(sulfur carrier)-H + L-cysteine = (sulfur carrier)-SH + L-alanine</text>
        <dbReference type="Rhea" id="RHEA:43892"/>
        <dbReference type="Rhea" id="RHEA-COMP:14737"/>
        <dbReference type="Rhea" id="RHEA-COMP:14739"/>
        <dbReference type="ChEBI" id="CHEBI:29917"/>
        <dbReference type="ChEBI" id="CHEBI:35235"/>
        <dbReference type="ChEBI" id="CHEBI:57972"/>
        <dbReference type="ChEBI" id="CHEBI:64428"/>
        <dbReference type="EC" id="2.8.1.7"/>
    </reaction>
</comment>
<dbReference type="InterPro" id="IPR000192">
    <property type="entry name" value="Aminotrans_V_dom"/>
</dbReference>
<keyword evidence="7 10" id="KW-0408">Iron</keyword>
<reference evidence="13" key="2">
    <citation type="submission" date="2021-04" db="EMBL/GenBank/DDBJ databases">
        <authorList>
            <person name="Gilroy R."/>
        </authorList>
    </citation>
    <scope>NUCLEOTIDE SEQUENCE</scope>
    <source>
        <strain evidence="13">CHK192-8294</strain>
    </source>
</reference>
<reference evidence="13" key="1">
    <citation type="journal article" date="2021" name="PeerJ">
        <title>Extensive microbial diversity within the chicken gut microbiome revealed by metagenomics and culture.</title>
        <authorList>
            <person name="Gilroy R."/>
            <person name="Ravi A."/>
            <person name="Getino M."/>
            <person name="Pursley I."/>
            <person name="Horton D.L."/>
            <person name="Alikhan N.F."/>
            <person name="Baker D."/>
            <person name="Gharbi K."/>
            <person name="Hall N."/>
            <person name="Watson M."/>
            <person name="Adriaenssens E.M."/>
            <person name="Foster-Nyarko E."/>
            <person name="Jarju S."/>
            <person name="Secka A."/>
            <person name="Antonio M."/>
            <person name="Oren A."/>
            <person name="Chaudhuri R.R."/>
            <person name="La Ragione R."/>
            <person name="Hildebrand F."/>
            <person name="Pallen M.J."/>
        </authorList>
    </citation>
    <scope>NUCLEOTIDE SEQUENCE</scope>
    <source>
        <strain evidence="13">CHK192-8294</strain>
    </source>
</reference>
<dbReference type="Gene3D" id="1.10.260.50">
    <property type="match status" value="1"/>
</dbReference>
<dbReference type="GO" id="GO:1990221">
    <property type="term" value="C:L-cysteine desulfurase complex"/>
    <property type="evidence" value="ECO:0007669"/>
    <property type="project" value="UniProtKB-ARBA"/>
</dbReference>
<dbReference type="InterPro" id="IPR010240">
    <property type="entry name" value="Cys_deSase_IscS"/>
</dbReference>
<feature type="modified residue" description="N6-(pyridoxal phosphate)lysine" evidence="10">
    <location>
        <position position="207"/>
    </location>
</feature>
<comment type="cofactor">
    <cofactor evidence="1 10 11">
        <name>pyridoxal 5'-phosphate</name>
        <dbReference type="ChEBI" id="CHEBI:597326"/>
    </cofactor>
</comment>
<dbReference type="EMBL" id="DWXO01000090">
    <property type="protein sequence ID" value="HJB81219.1"/>
    <property type="molecule type" value="Genomic_DNA"/>
</dbReference>
<evidence type="ECO:0000256" key="2">
    <source>
        <dbReference type="ARBA" id="ARBA00006490"/>
    </source>
</evidence>
<dbReference type="GO" id="GO:0030170">
    <property type="term" value="F:pyridoxal phosphate binding"/>
    <property type="evidence" value="ECO:0007669"/>
    <property type="project" value="UniProtKB-UniRule"/>
</dbReference>
<dbReference type="Pfam" id="PF00266">
    <property type="entry name" value="Aminotran_5"/>
    <property type="match status" value="1"/>
</dbReference>
<sequence>MSEKFVYADHAATTAVTDTALAAMLPHFTRDYGNPSSLYRFAQEGKTHLEQARAQVAACLNARPEEIYFTSGGTEADNWALRGVAELMALKGKKTGHIITTAIEHHAILHTAQYLEKQGYEVTYLPVDGDGLVDPAAVEGAIRPDTILISVMAANNEIGTIQPIAEIGAIAKAHKVLFHTDAVQAVGHIPVDVEAWNVDLLSLSGHKFGGPKGIGALYMRKPLRLPALIQGGGQEKGRRSGTENVPGAAGMAAALKEAVDHLPEESTRLAALRDKLIAGLSKLPYTRLTGHPAKRLPGTASFVFEGVEGEALLLHLDAKGICASSGSACSSASLDPSHVLLSIGLPHAIAHGSLRLSLGSDNTEADVDYILKEVPAVVAYLREMSPVWDKDAQKPTWEL</sequence>
<keyword evidence="10" id="KW-0001">2Fe-2S</keyword>
<dbReference type="InterPro" id="IPR020578">
    <property type="entry name" value="Aminotrans_V_PyrdxlP_BS"/>
</dbReference>
<protein>
    <recommendedName>
        <fullName evidence="10">Cysteine desulfurase IscS</fullName>
        <ecNumber evidence="10">2.8.1.7</ecNumber>
    </recommendedName>
</protein>
<evidence type="ECO:0000256" key="11">
    <source>
        <dbReference type="RuleBase" id="RU004504"/>
    </source>
</evidence>
<keyword evidence="8 10" id="KW-0411">Iron-sulfur</keyword>
<dbReference type="InterPro" id="IPR015421">
    <property type="entry name" value="PyrdxlP-dep_Trfase_major"/>
</dbReference>
<dbReference type="AlphaFoldDB" id="A0A9D2MNM3"/>
<evidence type="ECO:0000256" key="9">
    <source>
        <dbReference type="ARBA" id="ARBA00050776"/>
    </source>
</evidence>
<evidence type="ECO:0000313" key="13">
    <source>
        <dbReference type="EMBL" id="HJB81219.1"/>
    </source>
</evidence>
<dbReference type="GO" id="GO:0046872">
    <property type="term" value="F:metal ion binding"/>
    <property type="evidence" value="ECO:0007669"/>
    <property type="project" value="UniProtKB-KW"/>
</dbReference>
<dbReference type="PANTHER" id="PTHR11601">
    <property type="entry name" value="CYSTEINE DESULFURYLASE FAMILY MEMBER"/>
    <property type="match status" value="1"/>
</dbReference>
<keyword evidence="4 10" id="KW-0808">Transferase</keyword>
<accession>A0A9D2MNM3</accession>
<dbReference type="Gene3D" id="3.90.1150.10">
    <property type="entry name" value="Aspartate Aminotransferase, domain 1"/>
    <property type="match status" value="1"/>
</dbReference>
<evidence type="ECO:0000256" key="6">
    <source>
        <dbReference type="ARBA" id="ARBA00022898"/>
    </source>
</evidence>
<dbReference type="FunFam" id="3.40.640.10:FF:000084">
    <property type="entry name" value="IscS-like cysteine desulfurase"/>
    <property type="match status" value="1"/>
</dbReference>
<comment type="similarity">
    <text evidence="2 10">Belongs to the class-V pyridoxal-phosphate-dependent aminotransferase family. NifS/IscS subfamily.</text>
</comment>
<feature type="binding site" evidence="10">
    <location>
        <begin position="204"/>
        <end position="206"/>
    </location>
    <ligand>
        <name>pyridoxal 5'-phosphate</name>
        <dbReference type="ChEBI" id="CHEBI:597326"/>
    </ligand>
</feature>
<feature type="binding site" evidence="10">
    <location>
        <position position="156"/>
    </location>
    <ligand>
        <name>pyridoxal 5'-phosphate</name>
        <dbReference type="ChEBI" id="CHEBI:597326"/>
    </ligand>
</feature>
<keyword evidence="5 10" id="KW-0479">Metal-binding</keyword>
<feature type="binding site" evidence="10">
    <location>
        <position position="184"/>
    </location>
    <ligand>
        <name>pyridoxal 5'-phosphate</name>
        <dbReference type="ChEBI" id="CHEBI:597326"/>
    </ligand>
</feature>
<dbReference type="InterPro" id="IPR015424">
    <property type="entry name" value="PyrdxlP-dep_Trfase"/>
</dbReference>
<dbReference type="InterPro" id="IPR017772">
    <property type="entry name" value="Cys_deSase_NifS_bac/arc"/>
</dbReference>
<evidence type="ECO:0000256" key="3">
    <source>
        <dbReference type="ARBA" id="ARBA00022490"/>
    </source>
</evidence>